<dbReference type="RefSeq" id="WP_092673175.1">
    <property type="nucleotide sequence ID" value="NZ_BMDN01000001.1"/>
</dbReference>
<name>A0A1H1XZ45_9MICO</name>
<keyword evidence="1" id="KW-0472">Membrane</keyword>
<keyword evidence="1" id="KW-0812">Transmembrane</keyword>
<reference evidence="4" key="2">
    <citation type="submission" date="2016-10" db="EMBL/GenBank/DDBJ databases">
        <authorList>
            <person name="Varghese N."/>
            <person name="Submissions S."/>
        </authorList>
    </citation>
    <scope>NUCLEOTIDE SEQUENCE [LARGE SCALE GENOMIC DNA]</scope>
    <source>
        <strain evidence="4">CPCC 202695</strain>
    </source>
</reference>
<organism evidence="3 4">
    <name type="scientific">Agromyces flavus</name>
    <dbReference type="NCBI Taxonomy" id="589382"/>
    <lineage>
        <taxon>Bacteria</taxon>
        <taxon>Bacillati</taxon>
        <taxon>Actinomycetota</taxon>
        <taxon>Actinomycetes</taxon>
        <taxon>Micrococcales</taxon>
        <taxon>Microbacteriaceae</taxon>
        <taxon>Agromyces</taxon>
    </lineage>
</organism>
<keyword evidence="5" id="KW-1185">Reference proteome</keyword>
<accession>A0A1H1XZ45</accession>
<evidence type="ECO:0000313" key="4">
    <source>
        <dbReference type="Proteomes" id="UP000199482"/>
    </source>
</evidence>
<dbReference type="AlphaFoldDB" id="A0A1H1XZ45"/>
<dbReference type="Proteomes" id="UP000893823">
    <property type="component" value="Unassembled WGS sequence"/>
</dbReference>
<feature type="transmembrane region" description="Helical" evidence="1">
    <location>
        <begin position="6"/>
        <end position="32"/>
    </location>
</feature>
<keyword evidence="1" id="KW-1133">Transmembrane helix</keyword>
<evidence type="ECO:0000313" key="3">
    <source>
        <dbReference type="EMBL" id="SDT14046.1"/>
    </source>
</evidence>
<evidence type="ECO:0000313" key="2">
    <source>
        <dbReference type="EMBL" id="MCP2366538.1"/>
    </source>
</evidence>
<dbReference type="EMBL" id="LT629755">
    <property type="protein sequence ID" value="SDT14046.1"/>
    <property type="molecule type" value="Genomic_DNA"/>
</dbReference>
<reference evidence="2" key="3">
    <citation type="submission" date="2022-06" db="EMBL/GenBank/DDBJ databases">
        <title>Genomic Encyclopedia of Type Strains, Phase III (KMG-III): the genomes of soil and plant-associated and newly described type strains.</title>
        <authorList>
            <person name="Whitman W."/>
        </authorList>
    </citation>
    <scope>NUCLEOTIDE SEQUENCE</scope>
    <source>
        <strain evidence="2">CPCC 202695</strain>
    </source>
</reference>
<gene>
    <name evidence="2" type="ORF">BCL57_000680</name>
    <name evidence="3" type="ORF">SAMN04489721_2610</name>
</gene>
<proteinExistence type="predicted"/>
<evidence type="ECO:0000256" key="1">
    <source>
        <dbReference type="SAM" id="Phobius"/>
    </source>
</evidence>
<protein>
    <submittedName>
        <fullName evidence="3">Uncharacterized protein</fullName>
    </submittedName>
</protein>
<dbReference type="OrthoDB" id="4991083at2"/>
<evidence type="ECO:0000313" key="5">
    <source>
        <dbReference type="Proteomes" id="UP000893823"/>
    </source>
</evidence>
<dbReference type="EMBL" id="SODL02000001">
    <property type="protein sequence ID" value="MCP2366538.1"/>
    <property type="molecule type" value="Genomic_DNA"/>
</dbReference>
<reference evidence="3" key="1">
    <citation type="submission" date="2016-10" db="EMBL/GenBank/DDBJ databases">
        <authorList>
            <person name="de Groot N.N."/>
        </authorList>
    </citation>
    <scope>NUCLEOTIDE SEQUENCE [LARGE SCALE GENOMIC DNA]</scope>
    <source>
        <strain evidence="3">CPCC 202695</strain>
    </source>
</reference>
<sequence>MGSLDVIALVSEVVAWITLVGGGLCLLAFAFARMADGTWEPTDAVLVDAGGDDGTRVRWFAEGEFHERGLEPDEHSHVVGTETQPAFYRRRTPERLRFEADSPVPRLLGTLAVILLVIGVIATIVSTLAGDAA</sequence>
<feature type="transmembrane region" description="Helical" evidence="1">
    <location>
        <begin position="107"/>
        <end position="129"/>
    </location>
</feature>
<dbReference type="STRING" id="589382.SAMN04489721_2610"/>
<dbReference type="Proteomes" id="UP000199482">
    <property type="component" value="Chromosome I"/>
</dbReference>